<evidence type="ECO:0000313" key="1">
    <source>
        <dbReference type="EMBL" id="VUZ41727.1"/>
    </source>
</evidence>
<dbReference type="AlphaFoldDB" id="A0A564Y376"/>
<organism evidence="1 2">
    <name type="scientific">Hymenolepis diminuta</name>
    <name type="common">Rat tapeworm</name>
    <dbReference type="NCBI Taxonomy" id="6216"/>
    <lineage>
        <taxon>Eukaryota</taxon>
        <taxon>Metazoa</taxon>
        <taxon>Spiralia</taxon>
        <taxon>Lophotrochozoa</taxon>
        <taxon>Platyhelminthes</taxon>
        <taxon>Cestoda</taxon>
        <taxon>Eucestoda</taxon>
        <taxon>Cyclophyllidea</taxon>
        <taxon>Hymenolepididae</taxon>
        <taxon>Hymenolepis</taxon>
    </lineage>
</organism>
<dbReference type="EMBL" id="CABIJS010000066">
    <property type="protein sequence ID" value="VUZ41727.1"/>
    <property type="molecule type" value="Genomic_DNA"/>
</dbReference>
<keyword evidence="2" id="KW-1185">Reference proteome</keyword>
<protein>
    <submittedName>
        <fullName evidence="1">Uncharacterized protein</fullName>
    </submittedName>
</protein>
<accession>A0A564Y376</accession>
<sequence length="115" mass="13517">MLFRKFNKSDPDLYLAYLLPLSSKDLTFEETIQKFEKEGEDIHKHTDIGLCPVCYAQIRLKSLTVMDLRPDVMLHNLVDKYNNVRSLITNSNMVESKETPTFLTKKHDIDRKIDR</sequence>
<evidence type="ECO:0000313" key="2">
    <source>
        <dbReference type="Proteomes" id="UP000321570"/>
    </source>
</evidence>
<dbReference type="Proteomes" id="UP000321570">
    <property type="component" value="Unassembled WGS sequence"/>
</dbReference>
<name>A0A564Y376_HYMDI</name>
<gene>
    <name evidence="1" type="ORF">WMSIL1_LOCUS2460</name>
</gene>
<proteinExistence type="predicted"/>
<reference evidence="1 2" key="1">
    <citation type="submission" date="2019-07" db="EMBL/GenBank/DDBJ databases">
        <authorList>
            <person name="Jastrzebski P J."/>
            <person name="Paukszto L."/>
            <person name="Jastrzebski P J."/>
        </authorList>
    </citation>
    <scope>NUCLEOTIDE SEQUENCE [LARGE SCALE GENOMIC DNA]</scope>
    <source>
        <strain evidence="1 2">WMS-il1</strain>
    </source>
</reference>